<proteinExistence type="inferred from homology"/>
<accession>A0A6A5UZW6</accession>
<dbReference type="SUPFAM" id="SSF52743">
    <property type="entry name" value="Subtilisin-like"/>
    <property type="match status" value="1"/>
</dbReference>
<gene>
    <name evidence="7" type="ORF">BU23DRAFT_473800</name>
</gene>
<keyword evidence="3 5" id="KW-0378">Hydrolase</keyword>
<name>A0A6A5UZW6_9PLEO</name>
<dbReference type="InterPro" id="IPR050131">
    <property type="entry name" value="Peptidase_S8_subtilisin-like"/>
</dbReference>
<dbReference type="PANTHER" id="PTHR43806:SF11">
    <property type="entry name" value="CEREVISIN-RELATED"/>
    <property type="match status" value="1"/>
</dbReference>
<evidence type="ECO:0000313" key="7">
    <source>
        <dbReference type="EMBL" id="KAF1970551.1"/>
    </source>
</evidence>
<dbReference type="GO" id="GO:0004252">
    <property type="term" value="F:serine-type endopeptidase activity"/>
    <property type="evidence" value="ECO:0007669"/>
    <property type="project" value="UniProtKB-UniRule"/>
</dbReference>
<evidence type="ECO:0000256" key="1">
    <source>
        <dbReference type="ARBA" id="ARBA00011073"/>
    </source>
</evidence>
<dbReference type="InterPro" id="IPR015500">
    <property type="entry name" value="Peptidase_S8_subtilisin-rel"/>
</dbReference>
<dbReference type="InterPro" id="IPR022398">
    <property type="entry name" value="Peptidase_S8_His-AS"/>
</dbReference>
<dbReference type="PRINTS" id="PR00723">
    <property type="entry name" value="SUBTILISIN"/>
</dbReference>
<dbReference type="OrthoDB" id="206201at2759"/>
<comment type="similarity">
    <text evidence="1 5">Belongs to the peptidase S8 family.</text>
</comment>
<dbReference type="Proteomes" id="UP000800036">
    <property type="component" value="Unassembled WGS sequence"/>
</dbReference>
<feature type="domain" description="Peptidase S8/S53" evidence="6">
    <location>
        <begin position="4"/>
        <end position="232"/>
    </location>
</feature>
<feature type="active site" description="Charge relay system" evidence="5">
    <location>
        <position position="48"/>
    </location>
</feature>
<dbReference type="GO" id="GO:0006508">
    <property type="term" value="P:proteolysis"/>
    <property type="evidence" value="ECO:0007669"/>
    <property type="project" value="UniProtKB-KW"/>
</dbReference>
<dbReference type="EMBL" id="ML976700">
    <property type="protein sequence ID" value="KAF1970551.1"/>
    <property type="molecule type" value="Genomic_DNA"/>
</dbReference>
<evidence type="ECO:0000256" key="2">
    <source>
        <dbReference type="ARBA" id="ARBA00022670"/>
    </source>
</evidence>
<evidence type="ECO:0000313" key="8">
    <source>
        <dbReference type="Proteomes" id="UP000800036"/>
    </source>
</evidence>
<reference evidence="7" key="1">
    <citation type="journal article" date="2020" name="Stud. Mycol.">
        <title>101 Dothideomycetes genomes: a test case for predicting lifestyles and emergence of pathogens.</title>
        <authorList>
            <person name="Haridas S."/>
            <person name="Albert R."/>
            <person name="Binder M."/>
            <person name="Bloem J."/>
            <person name="Labutti K."/>
            <person name="Salamov A."/>
            <person name="Andreopoulos B."/>
            <person name="Baker S."/>
            <person name="Barry K."/>
            <person name="Bills G."/>
            <person name="Bluhm B."/>
            <person name="Cannon C."/>
            <person name="Castanera R."/>
            <person name="Culley D."/>
            <person name="Daum C."/>
            <person name="Ezra D."/>
            <person name="Gonzalez J."/>
            <person name="Henrissat B."/>
            <person name="Kuo A."/>
            <person name="Liang C."/>
            <person name="Lipzen A."/>
            <person name="Lutzoni F."/>
            <person name="Magnuson J."/>
            <person name="Mondo S."/>
            <person name="Nolan M."/>
            <person name="Ohm R."/>
            <person name="Pangilinan J."/>
            <person name="Park H.-J."/>
            <person name="Ramirez L."/>
            <person name="Alfaro M."/>
            <person name="Sun H."/>
            <person name="Tritt A."/>
            <person name="Yoshinaga Y."/>
            <person name="Zwiers L.-H."/>
            <person name="Turgeon B."/>
            <person name="Goodwin S."/>
            <person name="Spatafora J."/>
            <person name="Crous P."/>
            <person name="Grigoriev I."/>
        </authorList>
    </citation>
    <scope>NUCLEOTIDE SEQUENCE</scope>
    <source>
        <strain evidence="7">CBS 107.79</strain>
    </source>
</reference>
<keyword evidence="8" id="KW-1185">Reference proteome</keyword>
<dbReference type="InterPro" id="IPR000209">
    <property type="entry name" value="Peptidase_S8/S53_dom"/>
</dbReference>
<organism evidence="7 8">
    <name type="scientific">Bimuria novae-zelandiae CBS 107.79</name>
    <dbReference type="NCBI Taxonomy" id="1447943"/>
    <lineage>
        <taxon>Eukaryota</taxon>
        <taxon>Fungi</taxon>
        <taxon>Dikarya</taxon>
        <taxon>Ascomycota</taxon>
        <taxon>Pezizomycotina</taxon>
        <taxon>Dothideomycetes</taxon>
        <taxon>Pleosporomycetidae</taxon>
        <taxon>Pleosporales</taxon>
        <taxon>Massarineae</taxon>
        <taxon>Didymosphaeriaceae</taxon>
        <taxon>Bimuria</taxon>
    </lineage>
</organism>
<dbReference type="Gene3D" id="3.40.50.200">
    <property type="entry name" value="Peptidase S8/S53 domain"/>
    <property type="match status" value="1"/>
</dbReference>
<evidence type="ECO:0000256" key="5">
    <source>
        <dbReference type="PROSITE-ProRule" id="PRU01240"/>
    </source>
</evidence>
<feature type="non-terminal residue" evidence="7">
    <location>
        <position position="1"/>
    </location>
</feature>
<feature type="active site" description="Charge relay system" evidence="5">
    <location>
        <position position="7"/>
    </location>
</feature>
<dbReference type="PROSITE" id="PS00138">
    <property type="entry name" value="SUBTILASE_SER"/>
    <property type="match status" value="1"/>
</dbReference>
<evidence type="ECO:0000259" key="6">
    <source>
        <dbReference type="Pfam" id="PF00082"/>
    </source>
</evidence>
<evidence type="ECO:0000256" key="3">
    <source>
        <dbReference type="ARBA" id="ARBA00022801"/>
    </source>
</evidence>
<keyword evidence="2 5" id="KW-0645">Protease</keyword>
<dbReference type="PANTHER" id="PTHR43806">
    <property type="entry name" value="PEPTIDASE S8"/>
    <property type="match status" value="1"/>
</dbReference>
<dbReference type="PROSITE" id="PS51892">
    <property type="entry name" value="SUBTILASE"/>
    <property type="match status" value="1"/>
</dbReference>
<evidence type="ECO:0000256" key="4">
    <source>
        <dbReference type="ARBA" id="ARBA00022825"/>
    </source>
</evidence>
<dbReference type="InterPro" id="IPR036852">
    <property type="entry name" value="Peptidase_S8/S53_dom_sf"/>
</dbReference>
<feature type="active site" description="Charge relay system" evidence="5">
    <location>
        <position position="199"/>
    </location>
</feature>
<dbReference type="InterPro" id="IPR023828">
    <property type="entry name" value="Peptidase_S8_Ser-AS"/>
</dbReference>
<dbReference type="AlphaFoldDB" id="A0A6A5UZW6"/>
<dbReference type="Pfam" id="PF00082">
    <property type="entry name" value="Peptidase_S8"/>
    <property type="match status" value="1"/>
</dbReference>
<dbReference type="PROSITE" id="PS00137">
    <property type="entry name" value="SUBTILASE_HIS"/>
    <property type="match status" value="1"/>
</dbReference>
<dbReference type="CDD" id="cd00306">
    <property type="entry name" value="Peptidases_S8_S53"/>
    <property type="match status" value="1"/>
</dbReference>
<sequence>LKTAILDSGVDTKHGIIRQYKPKIKNFRDWINNKNGQQDLQMMDNVGHGTHVAGLVLAVAKIAHLFIGKITDDNSLGDRDCVANAIQHAVKEWQVDIISLSFGFEDYVGSIRHAIANTDCVIFAAASNNGSNRKHAFPANQDGVIAIHSTSGQGAISSFNTQAISGEYNFSIVGEAVESAWPGLAPDGQPNMRIKSGTSFATPIAVGVTALIIEFLWKHLQEADRGLLKHSQTHGAITRILKVIFVEQGPYRYIAPWAGLERNTREEIVSKFVKTLRYGVS</sequence>
<protein>
    <submittedName>
        <fullName evidence="7">Subtilisin-like protein</fullName>
    </submittedName>
</protein>
<keyword evidence="4 5" id="KW-0720">Serine protease</keyword>